<evidence type="ECO:0000259" key="2">
    <source>
        <dbReference type="Pfam" id="PF25954"/>
    </source>
</evidence>
<dbReference type="Gene3D" id="2.40.30.170">
    <property type="match status" value="1"/>
</dbReference>
<proteinExistence type="predicted"/>
<evidence type="ECO:0000313" key="4">
    <source>
        <dbReference type="Proteomes" id="UP000184231"/>
    </source>
</evidence>
<dbReference type="GO" id="GO:0015562">
    <property type="term" value="F:efflux transmembrane transporter activity"/>
    <property type="evidence" value="ECO:0007669"/>
    <property type="project" value="TreeGrafter"/>
</dbReference>
<accession>A0A1M6JAS2</accession>
<dbReference type="Proteomes" id="UP000184231">
    <property type="component" value="Unassembled WGS sequence"/>
</dbReference>
<evidence type="ECO:0000256" key="1">
    <source>
        <dbReference type="SAM" id="Phobius"/>
    </source>
</evidence>
<dbReference type="PANTHER" id="PTHR30469">
    <property type="entry name" value="MULTIDRUG RESISTANCE PROTEIN MDTA"/>
    <property type="match status" value="1"/>
</dbReference>
<keyword evidence="1" id="KW-0812">Transmembrane</keyword>
<dbReference type="Pfam" id="PF25954">
    <property type="entry name" value="Beta-barrel_RND_2"/>
    <property type="match status" value="1"/>
</dbReference>
<sequence>MTYLMFPSYFFSLFLPIAKLLMMRYLFCVLLIYNLLSCGDQQERMHPTKGMLTESVYASVTIQPDSLYQAYASVVGIVERNLVEEGHKVAKGDPILQIINSALLLSTENARLALELSRENYKGPSPILKDLEEEMAAAASTLKNDSINYERQKKLWNQRIGSKIEFDSRKLAYALSQNKLNLLKSNYGRTKKELENKVLQADNTYKSAQISSQDFTIRSKINGKVYALYKNQGEIVNTMEPLAAIGSDSVFIIDMLVDEVDIVKLALGQKAFISLDAYANQVFTATVSKIYPRKDERSQTFKVEAIFNQMPKVLYPGLAGEGNIIIAQKDNALTIPKEYLLPGNKVQTDHGIVEVTVGLQNLERVEILKGINEHTSLLKPKE</sequence>
<gene>
    <name evidence="3" type="ORF">SAMN04487911_12127</name>
</gene>
<organism evidence="3 4">
    <name type="scientific">Arenibacter nanhaiticus</name>
    <dbReference type="NCBI Taxonomy" id="558155"/>
    <lineage>
        <taxon>Bacteria</taxon>
        <taxon>Pseudomonadati</taxon>
        <taxon>Bacteroidota</taxon>
        <taxon>Flavobacteriia</taxon>
        <taxon>Flavobacteriales</taxon>
        <taxon>Flavobacteriaceae</taxon>
        <taxon>Arenibacter</taxon>
    </lineage>
</organism>
<feature type="transmembrane region" description="Helical" evidence="1">
    <location>
        <begin position="13"/>
        <end position="36"/>
    </location>
</feature>
<dbReference type="Gene3D" id="2.40.50.100">
    <property type="match status" value="1"/>
</dbReference>
<keyword evidence="4" id="KW-1185">Reference proteome</keyword>
<dbReference type="PANTHER" id="PTHR30469:SF33">
    <property type="entry name" value="SLR1207 PROTEIN"/>
    <property type="match status" value="1"/>
</dbReference>
<dbReference type="EMBL" id="FQYX01000021">
    <property type="protein sequence ID" value="SHJ43750.1"/>
    <property type="molecule type" value="Genomic_DNA"/>
</dbReference>
<protein>
    <submittedName>
        <fullName evidence="3">Multidrug efflux pump subunit AcrA (Membrane-fusion protein)</fullName>
    </submittedName>
</protein>
<dbReference type="STRING" id="558155.SAMN04487911_12127"/>
<feature type="domain" description="CusB-like beta-barrel" evidence="2">
    <location>
        <begin position="257"/>
        <end position="319"/>
    </location>
</feature>
<reference evidence="3 4" key="1">
    <citation type="submission" date="2016-11" db="EMBL/GenBank/DDBJ databases">
        <authorList>
            <person name="Jaros S."/>
            <person name="Januszkiewicz K."/>
            <person name="Wedrychowicz H."/>
        </authorList>
    </citation>
    <scope>NUCLEOTIDE SEQUENCE [LARGE SCALE GENOMIC DNA]</scope>
    <source>
        <strain evidence="3 4">CGMCC 1.8863</strain>
    </source>
</reference>
<dbReference type="AlphaFoldDB" id="A0A1M6JAS2"/>
<keyword evidence="1" id="KW-0472">Membrane</keyword>
<keyword evidence="1" id="KW-1133">Transmembrane helix</keyword>
<evidence type="ECO:0000313" key="3">
    <source>
        <dbReference type="EMBL" id="SHJ43750.1"/>
    </source>
</evidence>
<dbReference type="InterPro" id="IPR058792">
    <property type="entry name" value="Beta-barrel_RND_2"/>
</dbReference>
<dbReference type="GO" id="GO:1990281">
    <property type="term" value="C:efflux pump complex"/>
    <property type="evidence" value="ECO:0007669"/>
    <property type="project" value="TreeGrafter"/>
</dbReference>
<name>A0A1M6JAS2_9FLAO</name>
<dbReference type="SUPFAM" id="SSF111369">
    <property type="entry name" value="HlyD-like secretion proteins"/>
    <property type="match status" value="1"/>
</dbReference>